<feature type="region of interest" description="Disordered" evidence="1">
    <location>
        <begin position="1"/>
        <end position="24"/>
    </location>
</feature>
<evidence type="ECO:0000259" key="2">
    <source>
        <dbReference type="Pfam" id="PF04149"/>
    </source>
</evidence>
<evidence type="ECO:0000313" key="3">
    <source>
        <dbReference type="EMBL" id="NYH78259.1"/>
    </source>
</evidence>
<sequence length="69" mass="7772">MIRTELQQSNWRKSSHSSDQSGNCVEVAYPTGGVATRDSKDPDGAVLVFDHPRWNSFLSTTRRGTFDRD</sequence>
<dbReference type="Pfam" id="PF04149">
    <property type="entry name" value="DUF397"/>
    <property type="match status" value="1"/>
</dbReference>
<reference evidence="3 4" key="1">
    <citation type="submission" date="2020-07" db="EMBL/GenBank/DDBJ databases">
        <title>Genomic Encyclopedia of Type Strains, Phase III (KMG-III): the genomes of soil and plant-associated and newly described type strains.</title>
        <authorList>
            <person name="Whitman W."/>
        </authorList>
    </citation>
    <scope>NUCLEOTIDE SEQUENCE [LARGE SCALE GENOMIC DNA]</scope>
    <source>
        <strain evidence="3 4">CECT 8576</strain>
    </source>
</reference>
<evidence type="ECO:0000313" key="4">
    <source>
        <dbReference type="Proteomes" id="UP000548304"/>
    </source>
</evidence>
<feature type="compositionally biased region" description="Polar residues" evidence="1">
    <location>
        <begin position="1"/>
        <end position="23"/>
    </location>
</feature>
<comment type="caution">
    <text evidence="3">The sequence shown here is derived from an EMBL/GenBank/DDBJ whole genome shotgun (WGS) entry which is preliminary data.</text>
</comment>
<accession>A0A852YXH0</accession>
<proteinExistence type="predicted"/>
<dbReference type="InterPro" id="IPR007278">
    <property type="entry name" value="DUF397"/>
</dbReference>
<dbReference type="RefSeq" id="WP_179534754.1">
    <property type="nucleotide sequence ID" value="NZ_JACBYW010000002.1"/>
</dbReference>
<feature type="domain" description="DUF397" evidence="2">
    <location>
        <begin position="10"/>
        <end position="61"/>
    </location>
</feature>
<dbReference type="Proteomes" id="UP000548304">
    <property type="component" value="Unassembled WGS sequence"/>
</dbReference>
<organism evidence="3 4">
    <name type="scientific">Actinopolyspora biskrensis</name>
    <dbReference type="NCBI Taxonomy" id="1470178"/>
    <lineage>
        <taxon>Bacteria</taxon>
        <taxon>Bacillati</taxon>
        <taxon>Actinomycetota</taxon>
        <taxon>Actinomycetes</taxon>
        <taxon>Actinopolysporales</taxon>
        <taxon>Actinopolysporaceae</taxon>
        <taxon>Actinopolyspora</taxon>
    </lineage>
</organism>
<protein>
    <recommendedName>
        <fullName evidence="2">DUF397 domain-containing protein</fullName>
    </recommendedName>
</protein>
<keyword evidence="4" id="KW-1185">Reference proteome</keyword>
<name>A0A852YXH0_9ACTN</name>
<gene>
    <name evidence="3" type="ORF">FHR84_001581</name>
</gene>
<dbReference type="EMBL" id="JACBYW010000002">
    <property type="protein sequence ID" value="NYH78259.1"/>
    <property type="molecule type" value="Genomic_DNA"/>
</dbReference>
<evidence type="ECO:0000256" key="1">
    <source>
        <dbReference type="SAM" id="MobiDB-lite"/>
    </source>
</evidence>
<dbReference type="AlphaFoldDB" id="A0A852YXH0"/>